<dbReference type="InterPro" id="IPR017900">
    <property type="entry name" value="4Fe4S_Fe_S_CS"/>
</dbReference>
<dbReference type="KEGG" id="mzh:Mzhil_1196"/>
<evidence type="ECO:0000313" key="7">
    <source>
        <dbReference type="EMBL" id="AEH61050.1"/>
    </source>
</evidence>
<dbReference type="Gene3D" id="3.30.70.3110">
    <property type="match status" value="1"/>
</dbReference>
<accession>F7XMN5</accession>
<dbReference type="PROSITE" id="PS51379">
    <property type="entry name" value="4FE4S_FER_2"/>
    <property type="match status" value="2"/>
</dbReference>
<dbReference type="InterPro" id="IPR011262">
    <property type="entry name" value="DNA-dir_RNA_pol_insert"/>
</dbReference>
<dbReference type="GO" id="GO:0046983">
    <property type="term" value="F:protein dimerization activity"/>
    <property type="evidence" value="ECO:0007669"/>
    <property type="project" value="InterPro"/>
</dbReference>
<dbReference type="GeneID" id="10822830"/>
<feature type="binding site" evidence="5">
    <location>
        <position position="209"/>
    </location>
    <ligand>
        <name>[3Fe-4S] cluster</name>
        <dbReference type="ChEBI" id="CHEBI:21137"/>
    </ligand>
</feature>
<gene>
    <name evidence="5" type="primary">rpo3</name>
    <name evidence="5" type="synonym">rpoD</name>
    <name evidence="7" type="ordered locus">Mzhil_1196</name>
</gene>
<comment type="cofactor">
    <cofactor evidence="5">
        <name>[3Fe-4S] cluster</name>
        <dbReference type="ChEBI" id="CHEBI:21137"/>
    </cofactor>
    <text evidence="5">Binds 1 [3Fe-4S] cluster.</text>
</comment>
<keyword evidence="1 5" id="KW-0240">DNA-directed RNA polymerase</keyword>
<dbReference type="NCBIfam" id="NF001988">
    <property type="entry name" value="PRK00783.1"/>
    <property type="match status" value="1"/>
</dbReference>
<dbReference type="EC" id="2.7.7.6" evidence="5"/>
<evidence type="ECO:0000313" key="8">
    <source>
        <dbReference type="Proteomes" id="UP000006622"/>
    </source>
</evidence>
<dbReference type="GO" id="GO:0016491">
    <property type="term" value="F:oxidoreductase activity"/>
    <property type="evidence" value="ECO:0007669"/>
    <property type="project" value="UniProtKB-ARBA"/>
</dbReference>
<dbReference type="Gene3D" id="3.30.1360.10">
    <property type="entry name" value="RNA polymerase, RBP11-like subunit"/>
    <property type="match status" value="1"/>
</dbReference>
<dbReference type="HOGENOM" id="CLU_038421_3_1_2"/>
<dbReference type="Pfam" id="PF01000">
    <property type="entry name" value="RNA_pol_A_bac"/>
    <property type="match status" value="1"/>
</dbReference>
<feature type="domain" description="4Fe-4S ferredoxin-type" evidence="6">
    <location>
        <begin position="194"/>
        <end position="223"/>
    </location>
</feature>
<organism evidence="7 8">
    <name type="scientific">Methanosalsum zhilinae (strain DSM 4017 / NBRC 107636 / OCM 62 / WeN5)</name>
    <name type="common">Methanohalophilus zhilinae</name>
    <dbReference type="NCBI Taxonomy" id="679901"/>
    <lineage>
        <taxon>Archaea</taxon>
        <taxon>Methanobacteriati</taxon>
        <taxon>Methanobacteriota</taxon>
        <taxon>Stenosarchaea group</taxon>
        <taxon>Methanomicrobia</taxon>
        <taxon>Methanosarcinales</taxon>
        <taxon>Methanosarcinaceae</taxon>
        <taxon>Methanosalsum</taxon>
    </lineage>
</organism>
<name>F7XMN5_METZD</name>
<evidence type="ECO:0000256" key="5">
    <source>
        <dbReference type="HAMAP-Rule" id="MF_00320"/>
    </source>
</evidence>
<evidence type="ECO:0000256" key="1">
    <source>
        <dbReference type="ARBA" id="ARBA00022478"/>
    </source>
</evidence>
<dbReference type="STRING" id="679901.Mzhil_1196"/>
<protein>
    <recommendedName>
        <fullName evidence="5">DNA-directed RNA polymerase subunit Rpo3</fullName>
        <ecNumber evidence="5">2.7.7.6</ecNumber>
    </recommendedName>
    <alternativeName>
        <fullName evidence="5">DNA-directed RNA polymerase subunit D</fullName>
    </alternativeName>
</protein>
<keyword evidence="5" id="KW-0808">Transferase</keyword>
<dbReference type="GO" id="GO:0003899">
    <property type="term" value="F:DNA-directed RNA polymerase activity"/>
    <property type="evidence" value="ECO:0007669"/>
    <property type="project" value="UniProtKB-UniRule"/>
</dbReference>
<dbReference type="GO" id="GO:0005737">
    <property type="term" value="C:cytoplasm"/>
    <property type="evidence" value="ECO:0007669"/>
    <property type="project" value="UniProtKB-SubCell"/>
</dbReference>
<comment type="function">
    <text evidence="5">DNA-dependent RNA polymerase (RNAP) catalyzes the transcription of DNA into RNA using the four ribonucleoside triphosphates as substrates.</text>
</comment>
<dbReference type="SUPFAM" id="SSF55257">
    <property type="entry name" value="RBP11-like subunits of RNA polymerase"/>
    <property type="match status" value="1"/>
</dbReference>
<keyword evidence="2 5" id="KW-0963">Cytoplasm</keyword>
<dbReference type="Proteomes" id="UP000006622">
    <property type="component" value="Chromosome"/>
</dbReference>
<comment type="catalytic activity">
    <reaction evidence="5">
        <text>RNA(n) + a ribonucleoside 5'-triphosphate = RNA(n+1) + diphosphate</text>
        <dbReference type="Rhea" id="RHEA:21248"/>
        <dbReference type="Rhea" id="RHEA-COMP:14527"/>
        <dbReference type="Rhea" id="RHEA-COMP:17342"/>
        <dbReference type="ChEBI" id="CHEBI:33019"/>
        <dbReference type="ChEBI" id="CHEBI:61557"/>
        <dbReference type="ChEBI" id="CHEBI:140395"/>
        <dbReference type="EC" id="2.7.7.6"/>
    </reaction>
</comment>
<dbReference type="SUPFAM" id="SSF56553">
    <property type="entry name" value="Insert subdomain of RNA polymerase alpha subunit"/>
    <property type="match status" value="1"/>
</dbReference>
<reference evidence="7" key="1">
    <citation type="submission" date="2010-07" db="EMBL/GenBank/DDBJ databases">
        <title>The complete genome of Methanosalsum zhilinae DSM 4017.</title>
        <authorList>
            <consortium name="US DOE Joint Genome Institute (JGI-PGF)"/>
            <person name="Lucas S."/>
            <person name="Copeland A."/>
            <person name="Lapidus A."/>
            <person name="Glavina del Rio T."/>
            <person name="Dalin E."/>
            <person name="Tice H."/>
            <person name="Bruce D."/>
            <person name="Goodwin L."/>
            <person name="Pitluck S."/>
            <person name="Kyrpides N."/>
            <person name="Mavromatis K."/>
            <person name="Ovchinnikova G."/>
            <person name="Daligault H."/>
            <person name="Detter J.C."/>
            <person name="Han C."/>
            <person name="Tapia R."/>
            <person name="Larimer F."/>
            <person name="Land M."/>
            <person name="Hauser L."/>
            <person name="Markowitz V."/>
            <person name="Cheng J.-F."/>
            <person name="Hugenholtz P."/>
            <person name="Woyke T."/>
            <person name="Wu D."/>
            <person name="Spring S."/>
            <person name="Schueler E."/>
            <person name="Brambilla E."/>
            <person name="Klenk H.-P."/>
            <person name="Eisen J.A."/>
        </authorList>
    </citation>
    <scope>NUCLEOTIDE SEQUENCE</scope>
    <source>
        <strain evidence="7">DSM 4017</strain>
    </source>
</reference>
<comment type="subunit">
    <text evidence="5">Part of the RNA polymerase complex.</text>
</comment>
<proteinExistence type="inferred from homology"/>
<keyword evidence="5" id="KW-0408">Iron</keyword>
<dbReference type="SMART" id="SM00662">
    <property type="entry name" value="RPOLD"/>
    <property type="match status" value="1"/>
</dbReference>
<dbReference type="GO" id="GO:0003677">
    <property type="term" value="F:DNA binding"/>
    <property type="evidence" value="ECO:0007669"/>
    <property type="project" value="UniProtKB-UniRule"/>
</dbReference>
<evidence type="ECO:0000256" key="2">
    <source>
        <dbReference type="ARBA" id="ARBA00022490"/>
    </source>
</evidence>
<dbReference type="GO" id="GO:0046872">
    <property type="term" value="F:metal ion binding"/>
    <property type="evidence" value="ECO:0007669"/>
    <property type="project" value="UniProtKB-KW"/>
</dbReference>
<dbReference type="InterPro" id="IPR022842">
    <property type="entry name" value="RNAP_Rpo3/Rpb3/RPAC1"/>
</dbReference>
<dbReference type="HAMAP" id="MF_00320">
    <property type="entry name" value="RNApol_arch_Rpo3"/>
    <property type="match status" value="1"/>
</dbReference>
<comment type="similarity">
    <text evidence="4 5">Belongs to the archaeal Rpo3/eukaryotic RPB3 RNA polymerase subunit family.</text>
</comment>
<dbReference type="OrthoDB" id="84933at2157"/>
<feature type="binding site" evidence="5">
    <location>
        <position position="203"/>
    </location>
    <ligand>
        <name>[3Fe-4S] cluster</name>
        <dbReference type="ChEBI" id="CHEBI:21137"/>
    </ligand>
</feature>
<evidence type="ECO:0000256" key="3">
    <source>
        <dbReference type="ARBA" id="ARBA00023163"/>
    </source>
</evidence>
<dbReference type="InterPro" id="IPR017896">
    <property type="entry name" value="4Fe4S_Fe-S-bd"/>
</dbReference>
<dbReference type="Pfam" id="PF01193">
    <property type="entry name" value="RNA_pol_L"/>
    <property type="match status" value="1"/>
</dbReference>
<keyword evidence="5" id="KW-0411">Iron-sulfur</keyword>
<dbReference type="PROSITE" id="PS00198">
    <property type="entry name" value="4FE4S_FER_1"/>
    <property type="match status" value="1"/>
</dbReference>
<keyword evidence="3 5" id="KW-0804">Transcription</keyword>
<dbReference type="CDD" id="cd07030">
    <property type="entry name" value="RNAP_D"/>
    <property type="match status" value="1"/>
</dbReference>
<dbReference type="GO" id="GO:0000428">
    <property type="term" value="C:DNA-directed RNA polymerase complex"/>
    <property type="evidence" value="ECO:0007669"/>
    <property type="project" value="UniProtKB-KW"/>
</dbReference>
<comment type="subcellular location">
    <subcellularLocation>
        <location evidence="5">Cytoplasm</location>
    </subcellularLocation>
</comment>
<feature type="binding site" evidence="5">
    <location>
        <position position="206"/>
    </location>
    <ligand>
        <name>[3Fe-4S] cluster</name>
        <dbReference type="ChEBI" id="CHEBI:21137"/>
    </ligand>
</feature>
<dbReference type="InterPro" id="IPR036603">
    <property type="entry name" value="RBP11-like"/>
</dbReference>
<dbReference type="GO" id="GO:0006351">
    <property type="term" value="P:DNA-templated transcription"/>
    <property type="evidence" value="ECO:0007669"/>
    <property type="project" value="UniProtKB-UniRule"/>
</dbReference>
<keyword evidence="5" id="KW-0479">Metal-binding</keyword>
<keyword evidence="8" id="KW-1185">Reference proteome</keyword>
<dbReference type="AlphaFoldDB" id="F7XMN5"/>
<keyword evidence="5" id="KW-0003">3Fe-4S</keyword>
<keyword evidence="5" id="KW-0548">Nucleotidyltransferase</keyword>
<dbReference type="PROSITE" id="PS00446">
    <property type="entry name" value="RNA_POL_D_30KD"/>
    <property type="match status" value="1"/>
</dbReference>
<sequence>MTMKIDILELSERTASFVLSDASVAFANGIRRAMLADVPTLAIDEVNVYNNTSVLYDEQLGLRLALIPLTANMDDYIPKDECNCEDVCPACELSLTLSVEGPKMVYSGDFVSADPEVRPADSNIPIIDLKEGQKLFIEALAHAGYGKEHAKWQAGVGCGYKNYPIVSFTNCDQCGTCIEECPKEIIKMGPAGAEISSEDLLKCTLCKTCAEACGINAVSVNQSESSFIFNMESDGSYTSEELIINAGKVIRKKASEMQDILESM</sequence>
<dbReference type="InterPro" id="IPR050518">
    <property type="entry name" value="Rpo3/RPB3_RNA_Pol_subunit"/>
</dbReference>
<dbReference type="InterPro" id="IPR011263">
    <property type="entry name" value="DNA-dir_RNA_pol_RpoA/D/Rpb3"/>
</dbReference>
<dbReference type="InterPro" id="IPR036643">
    <property type="entry name" value="RNApol_insert_sf"/>
</dbReference>
<dbReference type="PANTHER" id="PTHR11800:SF2">
    <property type="entry name" value="DNA-DIRECTED RNA POLYMERASE II SUBUNIT RPB3"/>
    <property type="match status" value="1"/>
</dbReference>
<dbReference type="PANTHER" id="PTHR11800">
    <property type="entry name" value="DNA-DIRECTED RNA POLYMERASE"/>
    <property type="match status" value="1"/>
</dbReference>
<dbReference type="Gene3D" id="2.170.120.12">
    <property type="entry name" value="DNA-directed RNA polymerase, insert domain"/>
    <property type="match status" value="1"/>
</dbReference>
<evidence type="ECO:0000256" key="4">
    <source>
        <dbReference type="ARBA" id="ARBA00025804"/>
    </source>
</evidence>
<feature type="domain" description="4Fe-4S ferredoxin-type" evidence="6">
    <location>
        <begin position="162"/>
        <end position="191"/>
    </location>
</feature>
<dbReference type="EMBL" id="CP002101">
    <property type="protein sequence ID" value="AEH61050.1"/>
    <property type="molecule type" value="Genomic_DNA"/>
</dbReference>
<dbReference type="InterPro" id="IPR001514">
    <property type="entry name" value="DNA-dir_RNA_pol_30-40kDasu_CS"/>
</dbReference>
<dbReference type="GO" id="GO:0051538">
    <property type="term" value="F:3 iron, 4 sulfur cluster binding"/>
    <property type="evidence" value="ECO:0007669"/>
    <property type="project" value="UniProtKB-KW"/>
</dbReference>
<evidence type="ECO:0000259" key="6">
    <source>
        <dbReference type="PROSITE" id="PS51379"/>
    </source>
</evidence>
<dbReference type="RefSeq" id="WP_013898487.1">
    <property type="nucleotide sequence ID" value="NC_015676.1"/>
</dbReference>